<keyword evidence="4" id="KW-0472">Membrane</keyword>
<keyword evidence="3" id="KW-1003">Cell membrane</keyword>
<evidence type="ECO:0000256" key="4">
    <source>
        <dbReference type="ARBA" id="ARBA00022519"/>
    </source>
</evidence>
<feature type="domain" description="ABC transporter" evidence="7">
    <location>
        <begin position="49"/>
        <end position="283"/>
    </location>
</feature>
<gene>
    <name evidence="8" type="ordered locus">RBRH_01397</name>
</gene>
<dbReference type="PROSITE" id="PS50893">
    <property type="entry name" value="ABC_TRANSPORTER_2"/>
    <property type="match status" value="1"/>
</dbReference>
<dbReference type="eggNOG" id="COG1116">
    <property type="taxonomic scope" value="Bacteria"/>
</dbReference>
<evidence type="ECO:0000256" key="1">
    <source>
        <dbReference type="ARBA" id="ARBA00005417"/>
    </source>
</evidence>
<dbReference type="GO" id="GO:0005524">
    <property type="term" value="F:ATP binding"/>
    <property type="evidence" value="ECO:0007669"/>
    <property type="project" value="UniProtKB-KW"/>
</dbReference>
<dbReference type="SUPFAM" id="SSF52540">
    <property type="entry name" value="P-loop containing nucleoside triphosphate hydrolases"/>
    <property type="match status" value="1"/>
</dbReference>
<name>E5ATC7_MYCRK</name>
<dbReference type="PROSITE" id="PS00211">
    <property type="entry name" value="ABC_TRANSPORTER_1"/>
    <property type="match status" value="1"/>
</dbReference>
<protein>
    <submittedName>
        <fullName evidence="8">ABC transporter ATP-binding protein</fullName>
    </submittedName>
</protein>
<evidence type="ECO:0000256" key="2">
    <source>
        <dbReference type="ARBA" id="ARBA00022448"/>
    </source>
</evidence>
<dbReference type="InterPro" id="IPR003439">
    <property type="entry name" value="ABC_transporter-like_ATP-bd"/>
</dbReference>
<evidence type="ECO:0000313" key="8">
    <source>
        <dbReference type="EMBL" id="CBW75801.1"/>
    </source>
</evidence>
<dbReference type="CDD" id="cd03293">
    <property type="entry name" value="ABC_NrtD_SsuB_transporters"/>
    <property type="match status" value="1"/>
</dbReference>
<comment type="similarity">
    <text evidence="1">Belongs to the ABC transporter superfamily.</text>
</comment>
<dbReference type="HOGENOM" id="CLU_027829_2_3_4"/>
<keyword evidence="2" id="KW-0813">Transport</keyword>
<dbReference type="InterPro" id="IPR003593">
    <property type="entry name" value="AAA+_ATPase"/>
</dbReference>
<dbReference type="InterPro" id="IPR027417">
    <property type="entry name" value="P-loop_NTPase"/>
</dbReference>
<evidence type="ECO:0000256" key="3">
    <source>
        <dbReference type="ARBA" id="ARBA00022475"/>
    </source>
</evidence>
<dbReference type="PANTHER" id="PTHR42788:SF13">
    <property type="entry name" value="ALIPHATIC SULFONATES IMPORT ATP-BINDING PROTEIN SSUB"/>
    <property type="match status" value="1"/>
</dbReference>
<dbReference type="InterPro" id="IPR017871">
    <property type="entry name" value="ABC_transporter-like_CS"/>
</dbReference>
<evidence type="ECO:0000259" key="7">
    <source>
        <dbReference type="PROSITE" id="PS50893"/>
    </source>
</evidence>
<dbReference type="InterPro" id="IPR050166">
    <property type="entry name" value="ABC_transporter_ATP-bind"/>
</dbReference>
<keyword evidence="5" id="KW-0547">Nucleotide-binding</keyword>
<dbReference type="Proteomes" id="UP000007437">
    <property type="component" value="Chromosome"/>
</dbReference>
<sequence length="470" mass="51885">MASDVRLRREQAAPGLINTVVAMQNPTNAAAPVTVAPAMSAPTPGDVLLSVDHVRRGFEKTQGELLVLDDVNLSIREGEIVGLLGRSGSGKSTLLRIIAGLISPSGGEVSYRGQPLRGPAEGVAMVFQTFALFPWLTVLQNVEAGLEAQGVPARIRRERALAAIDLIGLDGFENAYPRELSGGMRQRVGFARALVVDPTLLLMDEPFSALDVLTAETLRTDMLDLWTQGRMPIKAVLIVTHNIEEAVFMCDRILVLSSNPGRVLAEIQVPFKHPRNRLDPAFRRLVDDIYAKMTARPSAGAPRKGLELHSWLPHVSTNLMAGLIETLATAPYHGRADMPEIARTLHLEVDDLFPIAEVLQWLGFADVREGDIFLTPPARVFAECGTQERKMMFADHLLRHVPLAARIKRVLNERPGHRAPRVRFEQELEDYLSDSAAEETLDAVINWGRYGEIFSYNDQTEIFSLEDVES</sequence>
<dbReference type="Pfam" id="PF00005">
    <property type="entry name" value="ABC_tran"/>
    <property type="match status" value="1"/>
</dbReference>
<dbReference type="AlphaFoldDB" id="E5ATC7"/>
<dbReference type="GO" id="GO:0016887">
    <property type="term" value="F:ATP hydrolysis activity"/>
    <property type="evidence" value="ECO:0007669"/>
    <property type="project" value="InterPro"/>
</dbReference>
<accession>E5ATC7</accession>
<dbReference type="STRING" id="882378.RBRH_01397"/>
<dbReference type="PANTHER" id="PTHR42788">
    <property type="entry name" value="TAURINE IMPORT ATP-BINDING PROTEIN-RELATED"/>
    <property type="match status" value="1"/>
</dbReference>
<reference evidence="8 9" key="1">
    <citation type="journal article" date="2011" name="J. Bacteriol.">
        <title>Complete genome sequence of Burkholderia rhizoxinica, an endosymbiont of Rhizopus microsporus.</title>
        <authorList>
            <person name="Lackner G."/>
            <person name="Moebius N."/>
            <person name="Partida-Martinez L."/>
            <person name="Hertweck C."/>
        </authorList>
    </citation>
    <scope>NUCLEOTIDE SEQUENCE [LARGE SCALE GENOMIC DNA]</scope>
    <source>
        <strain evidence="9">DSM 19002 / CIP 109453 / HKI 454</strain>
    </source>
</reference>
<dbReference type="Pfam" id="PF09821">
    <property type="entry name" value="AAA_assoc_C"/>
    <property type="match status" value="1"/>
</dbReference>
<dbReference type="InterPro" id="IPR018632">
    <property type="entry name" value="AAA-associated_dom_C"/>
</dbReference>
<evidence type="ECO:0000313" key="9">
    <source>
        <dbReference type="Proteomes" id="UP000007437"/>
    </source>
</evidence>
<organism evidence="8 9">
    <name type="scientific">Mycetohabitans rhizoxinica (strain DSM 19002 / CIP 109453 / HKI 454)</name>
    <name type="common">Paraburkholderia rhizoxinica</name>
    <dbReference type="NCBI Taxonomy" id="882378"/>
    <lineage>
        <taxon>Bacteria</taxon>
        <taxon>Pseudomonadati</taxon>
        <taxon>Pseudomonadota</taxon>
        <taxon>Betaproteobacteria</taxon>
        <taxon>Burkholderiales</taxon>
        <taxon>Burkholderiaceae</taxon>
        <taxon>Mycetohabitans</taxon>
    </lineage>
</organism>
<keyword evidence="4" id="KW-0997">Cell inner membrane</keyword>
<dbReference type="eggNOG" id="COG4754">
    <property type="taxonomic scope" value="Bacteria"/>
</dbReference>
<dbReference type="Gene3D" id="3.40.50.300">
    <property type="entry name" value="P-loop containing nucleotide triphosphate hydrolases"/>
    <property type="match status" value="1"/>
</dbReference>
<proteinExistence type="inferred from homology"/>
<dbReference type="KEGG" id="brh:RBRH_01397"/>
<evidence type="ECO:0000256" key="5">
    <source>
        <dbReference type="ARBA" id="ARBA00022741"/>
    </source>
</evidence>
<dbReference type="EMBL" id="FR687359">
    <property type="protein sequence ID" value="CBW75801.1"/>
    <property type="molecule type" value="Genomic_DNA"/>
</dbReference>
<evidence type="ECO:0000256" key="6">
    <source>
        <dbReference type="ARBA" id="ARBA00022840"/>
    </source>
</evidence>
<keyword evidence="6 8" id="KW-0067">ATP-binding</keyword>
<dbReference type="SMART" id="SM00382">
    <property type="entry name" value="AAA"/>
    <property type="match status" value="1"/>
</dbReference>